<reference evidence="1 2" key="1">
    <citation type="submission" date="2016-08" db="EMBL/GenBank/DDBJ databases">
        <authorList>
            <person name="Seilhamer J.J."/>
        </authorList>
    </citation>
    <scope>NUCLEOTIDE SEQUENCE [LARGE SCALE GENOMIC DNA]</scope>
    <source>
        <strain evidence="1">L21-II-0</strain>
    </source>
</reference>
<evidence type="ECO:0000313" key="1">
    <source>
        <dbReference type="EMBL" id="SCL74657.1"/>
    </source>
</evidence>
<dbReference type="GO" id="GO:0032259">
    <property type="term" value="P:methylation"/>
    <property type="evidence" value="ECO:0007669"/>
    <property type="project" value="UniProtKB-KW"/>
</dbReference>
<name>A0A1M4MIG5_9EURY</name>
<dbReference type="SUPFAM" id="SSF53335">
    <property type="entry name" value="S-adenosyl-L-methionine-dependent methyltransferases"/>
    <property type="match status" value="1"/>
</dbReference>
<dbReference type="CDD" id="cd02440">
    <property type="entry name" value="AdoMet_MTases"/>
    <property type="match status" value="1"/>
</dbReference>
<evidence type="ECO:0000313" key="2">
    <source>
        <dbReference type="Proteomes" id="UP000184671"/>
    </source>
</evidence>
<keyword evidence="1" id="KW-0808">Transferase</keyword>
<dbReference type="GO" id="GO:0008168">
    <property type="term" value="F:methyltransferase activity"/>
    <property type="evidence" value="ECO:0007669"/>
    <property type="project" value="UniProtKB-KW"/>
</dbReference>
<dbReference type="Proteomes" id="UP000184671">
    <property type="component" value="Unassembled WGS sequence"/>
</dbReference>
<dbReference type="STRING" id="118126.L21_0539"/>
<protein>
    <submittedName>
        <fullName evidence="1">Ribosomal protein L11 methylase</fullName>
    </submittedName>
</protein>
<gene>
    <name evidence="1" type="ORF">L21_0539</name>
</gene>
<dbReference type="Gene3D" id="3.40.50.150">
    <property type="entry name" value="Vaccinia Virus protein VP39"/>
    <property type="match status" value="1"/>
</dbReference>
<sequence length="461" mass="52360">MAMKSESGVLPSSFRDPGGFLFRRDGVLYRQINDACREDYDCLMQSGLYDKLVSRQALIPHKEVDIPPEQTENAYLIIQPEEIPFISYPYEWSFSQLKEAALVTLDVEKTALEHGMTLKDASAYNIQFHQGRALFIDTLSFERYRKGDPWVAYRQFCQHFLAPLALMAHRDIRLGQLLRVYIDGVPLDLASSLLPGRTRLKPGLAMHIHMHAKSQAKHADTHETIERPKLAKNALLGLLDSLSNAVRGLDWRPAGTEWADYYTETNYSAAGLEHKKKLVGEFLDLARPRTVWDLGANVGVFSRLASERGIPTVAFDIDPACVELNTLDIRKNNEQNLLPLLLDLTNPSPGIGWQNAERDSLIGRGPVDMIFALALIHHLAISNNVPFERISGFFAEIADYLVIEFVPKEDSQVRKLLANREDVFGDYSQDVFEERFGEQFTIIRKEPIEDSLRVLYLMKAR</sequence>
<proteinExistence type="predicted"/>
<dbReference type="GO" id="GO:0005840">
    <property type="term" value="C:ribosome"/>
    <property type="evidence" value="ECO:0007669"/>
    <property type="project" value="UniProtKB-KW"/>
</dbReference>
<dbReference type="AlphaFoldDB" id="A0A1M4MIG5"/>
<dbReference type="InterPro" id="IPR029063">
    <property type="entry name" value="SAM-dependent_MTases_sf"/>
</dbReference>
<keyword evidence="1" id="KW-0687">Ribonucleoprotein</keyword>
<accession>A0A1M4MIG5</accession>
<dbReference type="EMBL" id="FMID01000015">
    <property type="protein sequence ID" value="SCL74657.1"/>
    <property type="molecule type" value="Genomic_DNA"/>
</dbReference>
<keyword evidence="1" id="KW-0689">Ribosomal protein</keyword>
<keyword evidence="1" id="KW-0489">Methyltransferase</keyword>
<organism evidence="1 2">
    <name type="scientific">Methanoculleus chikugoensis</name>
    <dbReference type="NCBI Taxonomy" id="118126"/>
    <lineage>
        <taxon>Archaea</taxon>
        <taxon>Methanobacteriati</taxon>
        <taxon>Methanobacteriota</taxon>
        <taxon>Stenosarchaea group</taxon>
        <taxon>Methanomicrobia</taxon>
        <taxon>Methanomicrobiales</taxon>
        <taxon>Methanomicrobiaceae</taxon>
        <taxon>Methanoculleus</taxon>
    </lineage>
</organism>